<dbReference type="InterPro" id="IPR052520">
    <property type="entry name" value="ATL_DNA_repair"/>
</dbReference>
<reference evidence="3 4" key="1">
    <citation type="submission" date="2018-08" db="EMBL/GenBank/DDBJ databases">
        <title>Murine metabolic-syndrome-specific gut microbial biobank.</title>
        <authorList>
            <person name="Liu C."/>
        </authorList>
    </citation>
    <scope>NUCLEOTIDE SEQUENCE [LARGE SCALE GENOMIC DNA]</scope>
    <source>
        <strain evidence="3 4">28</strain>
    </source>
</reference>
<dbReference type="InterPro" id="IPR014048">
    <property type="entry name" value="MethylDNA_cys_MeTrfase_DNA-bd"/>
</dbReference>
<dbReference type="PANTHER" id="PTHR42942">
    <property type="entry name" value="6-O-METHYLGUANINE DNA METHYLTRANSFERASE"/>
    <property type="match status" value="1"/>
</dbReference>
<evidence type="ECO:0000256" key="1">
    <source>
        <dbReference type="ARBA" id="ARBA00022763"/>
    </source>
</evidence>
<keyword evidence="3" id="KW-0808">Transferase</keyword>
<dbReference type="PANTHER" id="PTHR42942:SF1">
    <property type="entry name" value="ALKYLTRANSFERASE-LIKE PROTEIN 1"/>
    <property type="match status" value="1"/>
</dbReference>
<dbReference type="AlphaFoldDB" id="A0A845QNI2"/>
<accession>A0A845QNI2</accession>
<dbReference type="GO" id="GO:0008168">
    <property type="term" value="F:methyltransferase activity"/>
    <property type="evidence" value="ECO:0007669"/>
    <property type="project" value="UniProtKB-KW"/>
</dbReference>
<dbReference type="InterPro" id="IPR036217">
    <property type="entry name" value="MethylDNA_cys_MeTrfase_DNAb"/>
</dbReference>
<dbReference type="GO" id="GO:0032259">
    <property type="term" value="P:methylation"/>
    <property type="evidence" value="ECO:0007669"/>
    <property type="project" value="UniProtKB-KW"/>
</dbReference>
<keyword evidence="1" id="KW-0227">DNA damage</keyword>
<proteinExistence type="predicted"/>
<dbReference type="InterPro" id="IPR036388">
    <property type="entry name" value="WH-like_DNA-bd_sf"/>
</dbReference>
<dbReference type="EMBL" id="QXWK01000037">
    <property type="protein sequence ID" value="NBH62775.1"/>
    <property type="molecule type" value="Genomic_DNA"/>
</dbReference>
<dbReference type="Pfam" id="PF01035">
    <property type="entry name" value="DNA_binding_1"/>
    <property type="match status" value="1"/>
</dbReference>
<dbReference type="Proteomes" id="UP000446866">
    <property type="component" value="Unassembled WGS sequence"/>
</dbReference>
<gene>
    <name evidence="3" type="ORF">D0435_14080</name>
</gene>
<keyword evidence="4" id="KW-1185">Reference proteome</keyword>
<keyword evidence="3" id="KW-0489">Methyltransferase</keyword>
<protein>
    <submittedName>
        <fullName evidence="3">Cysteine methyltransferase</fullName>
    </submittedName>
</protein>
<evidence type="ECO:0000313" key="3">
    <source>
        <dbReference type="EMBL" id="NBH62775.1"/>
    </source>
</evidence>
<evidence type="ECO:0000259" key="2">
    <source>
        <dbReference type="Pfam" id="PF01035"/>
    </source>
</evidence>
<dbReference type="SUPFAM" id="SSF46767">
    <property type="entry name" value="Methylated DNA-protein cysteine methyltransferase, C-terminal domain"/>
    <property type="match status" value="1"/>
</dbReference>
<organism evidence="3 4">
    <name type="scientific">Anaerotruncus colihominis</name>
    <dbReference type="NCBI Taxonomy" id="169435"/>
    <lineage>
        <taxon>Bacteria</taxon>
        <taxon>Bacillati</taxon>
        <taxon>Bacillota</taxon>
        <taxon>Clostridia</taxon>
        <taxon>Eubacteriales</taxon>
        <taxon>Oscillospiraceae</taxon>
        <taxon>Anaerotruncus</taxon>
    </lineage>
</organism>
<comment type="caution">
    <text evidence="3">The sequence shown here is derived from an EMBL/GenBank/DDBJ whole genome shotgun (WGS) entry which is preliminary data.</text>
</comment>
<dbReference type="CDD" id="cd06445">
    <property type="entry name" value="ATase"/>
    <property type="match status" value="1"/>
</dbReference>
<sequence length="102" mass="11454">MDTFFTSVYNIVAQIPCSKVASYGQIARMLDSPRSARIVGYAMRNCPDTLPWHRVVKGDGSISNGVLKDLCRDLLLDEGVSFLPDGRIDMQLCQWNPDFDLK</sequence>
<dbReference type="RefSeq" id="WP_160203060.1">
    <property type="nucleotide sequence ID" value="NZ_QXWK01000037.1"/>
</dbReference>
<dbReference type="Gene3D" id="1.10.10.10">
    <property type="entry name" value="Winged helix-like DNA-binding domain superfamily/Winged helix DNA-binding domain"/>
    <property type="match status" value="1"/>
</dbReference>
<feature type="domain" description="Methylated-DNA-[protein]-cysteine S-methyltransferase DNA binding" evidence="2">
    <location>
        <begin position="4"/>
        <end position="76"/>
    </location>
</feature>
<name>A0A845QNI2_9FIRM</name>
<dbReference type="GO" id="GO:0006281">
    <property type="term" value="P:DNA repair"/>
    <property type="evidence" value="ECO:0007669"/>
    <property type="project" value="InterPro"/>
</dbReference>
<evidence type="ECO:0000313" key="4">
    <source>
        <dbReference type="Proteomes" id="UP000446866"/>
    </source>
</evidence>